<feature type="signal peptide" evidence="4">
    <location>
        <begin position="1"/>
        <end position="26"/>
    </location>
</feature>
<feature type="domain" description="Gla" evidence="5">
    <location>
        <begin position="59"/>
        <end position="105"/>
    </location>
</feature>
<dbReference type="PANTHER" id="PTHR24278">
    <property type="entry name" value="COAGULATION FACTOR"/>
    <property type="match status" value="1"/>
</dbReference>
<evidence type="ECO:0000256" key="3">
    <source>
        <dbReference type="SAM" id="Phobius"/>
    </source>
</evidence>
<dbReference type="GO" id="GO:0005615">
    <property type="term" value="C:extracellular space"/>
    <property type="evidence" value="ECO:0007669"/>
    <property type="project" value="TreeGrafter"/>
</dbReference>
<name>A0AAJ7STI1_PETMA</name>
<keyword evidence="4" id="KW-0732">Signal</keyword>
<proteinExistence type="predicted"/>
<dbReference type="AlphaFoldDB" id="A0AAJ7STI1"/>
<accession>A0AAJ7STI1</accession>
<dbReference type="Pfam" id="PF00594">
    <property type="entry name" value="Gla"/>
    <property type="match status" value="1"/>
</dbReference>
<reference evidence="7" key="1">
    <citation type="submission" date="2025-08" db="UniProtKB">
        <authorList>
            <consortium name="RefSeq"/>
        </authorList>
    </citation>
    <scope>IDENTIFICATION</scope>
    <source>
        <tissue evidence="7">Sperm</tissue>
    </source>
</reference>
<keyword evidence="6" id="KW-1185">Reference proteome</keyword>
<dbReference type="GO" id="GO:0005509">
    <property type="term" value="F:calcium ion binding"/>
    <property type="evidence" value="ECO:0007669"/>
    <property type="project" value="InterPro"/>
</dbReference>
<sequence length="248" mass="26930">MSGSAEPLAWALLSTLLPMAGAGAHAASGGQPGGGNPNAQHAFLGAPEANSYLSRRLRANNWDFELFQPDNLERECNEELCSYEEAREIFEDDAKTNAFWKTYMNPASAGNSGLNIPGLLAGVIAAVVLLIFIGLVFAYCCKYRRKPRADTRSNDDLEMSGEPRAPPPPDREDPAMMMAAPDQLLGLPSYDQAMEVSGQYDGPPPPYTGAPRTPEAPGTRRETSDLMPSDTRRNSRRGSRRGTARRDV</sequence>
<evidence type="ECO:0000256" key="1">
    <source>
        <dbReference type="ARBA" id="ARBA00023157"/>
    </source>
</evidence>
<dbReference type="FunFam" id="4.10.740.10:FF:000001">
    <property type="entry name" value="vitamin K-dependent protein S"/>
    <property type="match status" value="1"/>
</dbReference>
<feature type="transmembrane region" description="Helical" evidence="3">
    <location>
        <begin position="119"/>
        <end position="140"/>
    </location>
</feature>
<organism evidence="6 7">
    <name type="scientific">Petromyzon marinus</name>
    <name type="common">Sea lamprey</name>
    <dbReference type="NCBI Taxonomy" id="7757"/>
    <lineage>
        <taxon>Eukaryota</taxon>
        <taxon>Metazoa</taxon>
        <taxon>Chordata</taxon>
        <taxon>Craniata</taxon>
        <taxon>Vertebrata</taxon>
        <taxon>Cyclostomata</taxon>
        <taxon>Hyperoartia</taxon>
        <taxon>Petromyzontiformes</taxon>
        <taxon>Petromyzontidae</taxon>
        <taxon>Petromyzon</taxon>
    </lineage>
</organism>
<evidence type="ECO:0000256" key="4">
    <source>
        <dbReference type="SAM" id="SignalP"/>
    </source>
</evidence>
<dbReference type="KEGG" id="pmrn:116940092"/>
<protein>
    <submittedName>
        <fullName evidence="7">Transmembrane gamma-carboxyglutamic acid protein 2-like isoform X1</fullName>
    </submittedName>
</protein>
<evidence type="ECO:0000259" key="5">
    <source>
        <dbReference type="PROSITE" id="PS50998"/>
    </source>
</evidence>
<dbReference type="PROSITE" id="PS00011">
    <property type="entry name" value="GLA_1"/>
    <property type="match status" value="1"/>
</dbReference>
<dbReference type="InterPro" id="IPR050442">
    <property type="entry name" value="Peptidase_S1_coag_factors"/>
</dbReference>
<keyword evidence="1" id="KW-1015">Disulfide bond</keyword>
<feature type="compositionally biased region" description="Basic residues" evidence="2">
    <location>
        <begin position="234"/>
        <end position="248"/>
    </location>
</feature>
<dbReference type="PROSITE" id="PS50998">
    <property type="entry name" value="GLA_2"/>
    <property type="match status" value="1"/>
</dbReference>
<dbReference type="InterPro" id="IPR000294">
    <property type="entry name" value="GLA_domain"/>
</dbReference>
<dbReference type="PANTHER" id="PTHR24278:SF30">
    <property type="entry name" value="TRANSMEMBRANE GAMMA-CARBOXYGLUTAMIC ACID PROTEIN 2"/>
    <property type="match status" value="1"/>
</dbReference>
<feature type="chain" id="PRO_5042465796" evidence="4">
    <location>
        <begin position="27"/>
        <end position="248"/>
    </location>
</feature>
<dbReference type="Gene3D" id="4.10.740.10">
    <property type="entry name" value="Coagulation Factor IX"/>
    <property type="match status" value="1"/>
</dbReference>
<evidence type="ECO:0000313" key="7">
    <source>
        <dbReference type="RefSeq" id="XP_032805316.1"/>
    </source>
</evidence>
<gene>
    <name evidence="7" type="primary">LOC116940092</name>
</gene>
<dbReference type="InterPro" id="IPR035972">
    <property type="entry name" value="GLA-like_dom_SF"/>
</dbReference>
<evidence type="ECO:0000313" key="6">
    <source>
        <dbReference type="Proteomes" id="UP001318040"/>
    </source>
</evidence>
<dbReference type="GO" id="GO:0005886">
    <property type="term" value="C:plasma membrane"/>
    <property type="evidence" value="ECO:0007669"/>
    <property type="project" value="TreeGrafter"/>
</dbReference>
<feature type="region of interest" description="Disordered" evidence="2">
    <location>
        <begin position="150"/>
        <end position="248"/>
    </location>
</feature>
<dbReference type="RefSeq" id="XP_032805316.1">
    <property type="nucleotide sequence ID" value="XM_032949425.1"/>
</dbReference>
<dbReference type="Proteomes" id="UP001318040">
    <property type="component" value="Chromosome 7"/>
</dbReference>
<keyword evidence="3" id="KW-1133">Transmembrane helix</keyword>
<dbReference type="InterPro" id="IPR017857">
    <property type="entry name" value="Coagulation_fac-like_Gla_dom"/>
</dbReference>
<evidence type="ECO:0000256" key="2">
    <source>
        <dbReference type="SAM" id="MobiDB-lite"/>
    </source>
</evidence>
<dbReference type="SUPFAM" id="SSF57630">
    <property type="entry name" value="GLA-domain"/>
    <property type="match status" value="1"/>
</dbReference>
<dbReference type="SMART" id="SM00069">
    <property type="entry name" value="GLA"/>
    <property type="match status" value="1"/>
</dbReference>
<keyword evidence="3" id="KW-0472">Membrane</keyword>
<dbReference type="PRINTS" id="PR00001">
    <property type="entry name" value="GLABLOOD"/>
</dbReference>
<keyword evidence="3" id="KW-0812">Transmembrane</keyword>